<feature type="binding site" evidence="12">
    <location>
        <position position="44"/>
    </location>
    <ligand>
        <name>Zn(2+)</name>
        <dbReference type="ChEBI" id="CHEBI:29105"/>
        <note>catalytic</note>
    </ligand>
</feature>
<dbReference type="SUPFAM" id="SSF53927">
    <property type="entry name" value="Cytidine deaminase-like"/>
    <property type="match status" value="1"/>
</dbReference>
<dbReference type="EC" id="3.5.4.26" evidence="9"/>
<dbReference type="PANTHER" id="PTHR38011">
    <property type="entry name" value="DIHYDROFOLATE REDUCTASE FAMILY PROTEIN (AFU_ORTHOLOGUE AFUA_8G06820)"/>
    <property type="match status" value="1"/>
</dbReference>
<feature type="binding site" evidence="11">
    <location>
        <position position="205"/>
    </location>
    <ligand>
        <name>substrate</name>
    </ligand>
</feature>
<evidence type="ECO:0000256" key="12">
    <source>
        <dbReference type="PIRSR" id="PIRSR006769-3"/>
    </source>
</evidence>
<reference evidence="14 15" key="1">
    <citation type="journal article" date="2015" name="Int. J. Syst. Evol. Microbiol.">
        <title>Flavisolibacter ginsenosidimutans sp. nov., with ginsenoside-converting activity isolated from soil used for cultivating ginseng.</title>
        <authorList>
            <person name="Zhao Y."/>
            <person name="Liu Q."/>
            <person name="Kang M.S."/>
            <person name="Jin F."/>
            <person name="Yu H."/>
            <person name="Im W.T."/>
        </authorList>
    </citation>
    <scope>NUCLEOTIDE SEQUENCE [LARGE SCALE GENOMIC DNA]</scope>
    <source>
        <strain evidence="14 15">Gsoil 636</strain>
    </source>
</reference>
<feature type="binding site" evidence="12">
    <location>
        <position position="73"/>
    </location>
    <ligand>
        <name>Zn(2+)</name>
        <dbReference type="ChEBI" id="CHEBI:29105"/>
        <note>catalytic</note>
    </ligand>
</feature>
<sequence>MRRCLQLAKLAGGNVAPNPMVGSVLVYEDRIIGEGYHQQYGQAHAEVNCLASVKEADLHLVPKATLYVSLEPCAHWGKTPPCADLIVSKKIPTVVVGCRDPFPQVNGKGIERLKAAGVEVNLGVLENECKELNKRFFTFHTAHRPYVVLKWAQSGNQKIGCTNAERVFISNEYSNRLVHKWRSEEAAILVGTNTALNDDPQLNTRLWPGRNPVRIVVDMNLRLPRSLRLFDGTIPTIVFNKHQHSLPFEKISTKEVSGTHYYQITDDASLVHQFLNGLYRLGIQSVLVEGGAKLLQSFIDEGEWDEARIITNEQLLIDKGLPAPMLSNERLTSSERIMNDTLRYYRNCHTK</sequence>
<dbReference type="Gene3D" id="3.40.140.10">
    <property type="entry name" value="Cytidine Deaminase, domain 2"/>
    <property type="match status" value="1"/>
</dbReference>
<dbReference type="InterPro" id="IPR024072">
    <property type="entry name" value="DHFR-like_dom_sf"/>
</dbReference>
<evidence type="ECO:0000256" key="7">
    <source>
        <dbReference type="ARBA" id="ARBA00023002"/>
    </source>
</evidence>
<name>A0A5B8UCX2_9BACT</name>
<keyword evidence="9" id="KW-0686">Riboflavin biosynthesis</keyword>
<feature type="binding site" evidence="11">
    <location>
        <position position="202"/>
    </location>
    <ligand>
        <name>substrate</name>
    </ligand>
</feature>
<comment type="similarity">
    <text evidence="4 9">In the N-terminal section; belongs to the cytidine and deoxycytidylate deaminase family.</text>
</comment>
<gene>
    <name evidence="14" type="primary">ribD</name>
    <name evidence="14" type="ORF">FSB75_00880</name>
</gene>
<evidence type="ECO:0000256" key="1">
    <source>
        <dbReference type="ARBA" id="ARBA00002151"/>
    </source>
</evidence>
<evidence type="ECO:0000256" key="8">
    <source>
        <dbReference type="ARBA" id="ARBA00023268"/>
    </source>
</evidence>
<feature type="binding site" evidence="12">
    <location>
        <position position="82"/>
    </location>
    <ligand>
        <name>Zn(2+)</name>
        <dbReference type="ChEBI" id="CHEBI:29105"/>
        <note>catalytic</note>
    </ligand>
</feature>
<keyword evidence="9 12" id="KW-0862">Zinc</keyword>
<comment type="pathway">
    <text evidence="2 9">Cofactor biosynthesis; riboflavin biosynthesis; 5-amino-6-(D-ribitylamino)uracil from GTP: step 2/4.</text>
</comment>
<dbReference type="OrthoDB" id="9800865at2"/>
<dbReference type="InterPro" id="IPR050765">
    <property type="entry name" value="Riboflavin_Biosynth_HTPR"/>
</dbReference>
<dbReference type="InterPro" id="IPR016193">
    <property type="entry name" value="Cytidine_deaminase-like"/>
</dbReference>
<dbReference type="GO" id="GO:0046872">
    <property type="term" value="F:metal ion binding"/>
    <property type="evidence" value="ECO:0007669"/>
    <property type="project" value="UniProtKB-KW"/>
</dbReference>
<evidence type="ECO:0000256" key="10">
    <source>
        <dbReference type="PIRSR" id="PIRSR006769-1"/>
    </source>
</evidence>
<feature type="binding site" evidence="11">
    <location>
        <position position="194"/>
    </location>
    <ligand>
        <name>NADP(+)</name>
        <dbReference type="ChEBI" id="CHEBI:58349"/>
    </ligand>
</feature>
<dbReference type="Gene3D" id="3.40.430.10">
    <property type="entry name" value="Dihydrofolate Reductase, subunit A"/>
    <property type="match status" value="1"/>
</dbReference>
<feature type="binding site" evidence="11">
    <location>
        <position position="198"/>
    </location>
    <ligand>
        <name>NADP(+)</name>
        <dbReference type="ChEBI" id="CHEBI:58349"/>
    </ligand>
</feature>
<protein>
    <recommendedName>
        <fullName evidence="9">Riboflavin biosynthesis protein RibD</fullName>
    </recommendedName>
    <domain>
        <recommendedName>
            <fullName evidence="9">Diaminohydroxyphosphoribosylaminopyrimidine deaminase</fullName>
            <shortName evidence="9">DRAP deaminase</shortName>
            <ecNumber evidence="9">3.5.4.26</ecNumber>
        </recommendedName>
        <alternativeName>
            <fullName evidence="9">Riboflavin-specific deaminase</fullName>
        </alternativeName>
    </domain>
    <domain>
        <recommendedName>
            <fullName evidence="9">5-amino-6-(5-phosphoribosylamino)uracil reductase</fullName>
            <ecNumber evidence="9">1.1.1.193</ecNumber>
        </recommendedName>
        <alternativeName>
            <fullName evidence="9">HTP reductase</fullName>
        </alternativeName>
    </domain>
</protein>
<dbReference type="Pfam" id="PF00383">
    <property type="entry name" value="dCMP_cyt_deam_1"/>
    <property type="match status" value="1"/>
</dbReference>
<evidence type="ECO:0000313" key="15">
    <source>
        <dbReference type="Proteomes" id="UP000321204"/>
    </source>
</evidence>
<dbReference type="GO" id="GO:0008703">
    <property type="term" value="F:5-amino-6-(5-phosphoribosylamino)uracil reductase activity"/>
    <property type="evidence" value="ECO:0007669"/>
    <property type="project" value="UniProtKB-EC"/>
</dbReference>
<keyword evidence="15" id="KW-1185">Reference proteome</keyword>
<dbReference type="NCBIfam" id="TIGR00326">
    <property type="entry name" value="eubact_ribD"/>
    <property type="match status" value="1"/>
</dbReference>
<keyword evidence="9 14" id="KW-0378">Hydrolase</keyword>
<evidence type="ECO:0000259" key="13">
    <source>
        <dbReference type="PROSITE" id="PS51747"/>
    </source>
</evidence>
<feature type="active site" description="Proton donor" evidence="10">
    <location>
        <position position="46"/>
    </location>
</feature>
<proteinExistence type="inferred from homology"/>
<evidence type="ECO:0000256" key="4">
    <source>
        <dbReference type="ARBA" id="ARBA00005259"/>
    </source>
</evidence>
<evidence type="ECO:0000256" key="3">
    <source>
        <dbReference type="ARBA" id="ARBA00004910"/>
    </source>
</evidence>
<evidence type="ECO:0000256" key="6">
    <source>
        <dbReference type="ARBA" id="ARBA00022857"/>
    </source>
</evidence>
<dbReference type="KEGG" id="fgg:FSB75_00880"/>
<dbReference type="InterPro" id="IPR002125">
    <property type="entry name" value="CMP_dCMP_dom"/>
</dbReference>
<dbReference type="GO" id="GO:0009231">
    <property type="term" value="P:riboflavin biosynthetic process"/>
    <property type="evidence" value="ECO:0007669"/>
    <property type="project" value="UniProtKB-UniPathway"/>
</dbReference>
<comment type="similarity">
    <text evidence="5 9">In the C-terminal section; belongs to the HTP reductase family.</text>
</comment>
<accession>A0A5B8UCX2</accession>
<keyword evidence="6 9" id="KW-0521">NADP</keyword>
<dbReference type="Proteomes" id="UP000321204">
    <property type="component" value="Chromosome"/>
</dbReference>
<comment type="catalytic activity">
    <reaction evidence="9">
        <text>2,5-diamino-6-hydroxy-4-(5-phosphoribosylamino)-pyrimidine + H2O + H(+) = 5-amino-6-(5-phospho-D-ribosylamino)uracil + NH4(+)</text>
        <dbReference type="Rhea" id="RHEA:21868"/>
        <dbReference type="ChEBI" id="CHEBI:15377"/>
        <dbReference type="ChEBI" id="CHEBI:15378"/>
        <dbReference type="ChEBI" id="CHEBI:28938"/>
        <dbReference type="ChEBI" id="CHEBI:58453"/>
        <dbReference type="ChEBI" id="CHEBI:58614"/>
        <dbReference type="EC" id="3.5.4.26"/>
    </reaction>
</comment>
<dbReference type="AlphaFoldDB" id="A0A5B8UCX2"/>
<keyword evidence="8" id="KW-0511">Multifunctional enzyme</keyword>
<dbReference type="EMBL" id="CP042433">
    <property type="protein sequence ID" value="QEC54511.1"/>
    <property type="molecule type" value="Genomic_DNA"/>
</dbReference>
<dbReference type="InterPro" id="IPR004794">
    <property type="entry name" value="Eubact_RibD"/>
</dbReference>
<comment type="cofactor">
    <cofactor evidence="9 12">
        <name>Zn(2+)</name>
        <dbReference type="ChEBI" id="CHEBI:29105"/>
    </cofactor>
    <text evidence="9 12">Binds 1 zinc ion.</text>
</comment>
<feature type="domain" description="CMP/dCMP-type deaminase" evidence="13">
    <location>
        <begin position="1"/>
        <end position="121"/>
    </location>
</feature>
<dbReference type="CDD" id="cd01284">
    <property type="entry name" value="Riboflavin_deaminase-reductase"/>
    <property type="match status" value="1"/>
</dbReference>
<feature type="binding site" evidence="11">
    <location>
        <position position="289"/>
    </location>
    <ligand>
        <name>substrate</name>
    </ligand>
</feature>
<dbReference type="Pfam" id="PF01872">
    <property type="entry name" value="RibD_C"/>
    <property type="match status" value="1"/>
</dbReference>
<dbReference type="PROSITE" id="PS51747">
    <property type="entry name" value="CYT_DCMP_DEAMINASES_2"/>
    <property type="match status" value="1"/>
</dbReference>
<feature type="binding site" evidence="11">
    <location>
        <position position="182"/>
    </location>
    <ligand>
        <name>substrate</name>
    </ligand>
</feature>
<feature type="binding site" evidence="11">
    <location>
        <begin position="291"/>
        <end position="297"/>
    </location>
    <ligand>
        <name>NADP(+)</name>
        <dbReference type="ChEBI" id="CHEBI:58349"/>
    </ligand>
</feature>
<dbReference type="InterPro" id="IPR002734">
    <property type="entry name" value="RibDG_C"/>
</dbReference>
<evidence type="ECO:0000256" key="11">
    <source>
        <dbReference type="PIRSR" id="PIRSR006769-2"/>
    </source>
</evidence>
<dbReference type="UniPathway" id="UPA00275">
    <property type="reaction ID" value="UER00401"/>
</dbReference>
<evidence type="ECO:0000313" key="14">
    <source>
        <dbReference type="EMBL" id="QEC54511.1"/>
    </source>
</evidence>
<dbReference type="EC" id="1.1.1.193" evidence="9"/>
<keyword evidence="9 12" id="KW-0479">Metal-binding</keyword>
<dbReference type="SUPFAM" id="SSF53597">
    <property type="entry name" value="Dihydrofolate reductase-like"/>
    <property type="match status" value="1"/>
</dbReference>
<feature type="binding site" evidence="11">
    <location>
        <position position="152"/>
    </location>
    <ligand>
        <name>NADP(+)</name>
        <dbReference type="ChEBI" id="CHEBI:58349"/>
    </ligand>
</feature>
<comment type="pathway">
    <text evidence="3 9">Cofactor biosynthesis; riboflavin biosynthesis; 5-amino-6-(D-ribitylamino)uracil from GTP: step 3/4.</text>
</comment>
<evidence type="ECO:0000256" key="2">
    <source>
        <dbReference type="ARBA" id="ARBA00004882"/>
    </source>
</evidence>
<dbReference type="GO" id="GO:0008835">
    <property type="term" value="F:diaminohydroxyphosphoribosylaminopyrimidine deaminase activity"/>
    <property type="evidence" value="ECO:0007669"/>
    <property type="project" value="UniProtKB-EC"/>
</dbReference>
<dbReference type="PANTHER" id="PTHR38011:SF7">
    <property type="entry name" value="2,5-DIAMINO-6-RIBOSYLAMINO-4(3H)-PYRIMIDINONE 5'-PHOSPHATE REDUCTASE"/>
    <property type="match status" value="1"/>
</dbReference>
<evidence type="ECO:0000256" key="5">
    <source>
        <dbReference type="ARBA" id="ARBA00007417"/>
    </source>
</evidence>
<comment type="function">
    <text evidence="1 9">Converts 2,5-diamino-6-(ribosylamino)-4(3h)-pyrimidinone 5'-phosphate into 5-amino-6-(ribosylamino)-2,4(1h,3h)-pyrimidinedione 5'-phosphate.</text>
</comment>
<evidence type="ECO:0000256" key="9">
    <source>
        <dbReference type="PIRNR" id="PIRNR006769"/>
    </source>
</evidence>
<organism evidence="14 15">
    <name type="scientific">Flavisolibacter ginsenosidimutans</name>
    <dbReference type="NCBI Taxonomy" id="661481"/>
    <lineage>
        <taxon>Bacteria</taxon>
        <taxon>Pseudomonadati</taxon>
        <taxon>Bacteroidota</taxon>
        <taxon>Chitinophagia</taxon>
        <taxon>Chitinophagales</taxon>
        <taxon>Chitinophagaceae</taxon>
        <taxon>Flavisolibacter</taxon>
    </lineage>
</organism>
<comment type="catalytic activity">
    <reaction evidence="9">
        <text>5-amino-6-(5-phospho-D-ribitylamino)uracil + NADP(+) = 5-amino-6-(5-phospho-D-ribosylamino)uracil + NADPH + H(+)</text>
        <dbReference type="Rhea" id="RHEA:17845"/>
        <dbReference type="ChEBI" id="CHEBI:15378"/>
        <dbReference type="ChEBI" id="CHEBI:57783"/>
        <dbReference type="ChEBI" id="CHEBI:58349"/>
        <dbReference type="ChEBI" id="CHEBI:58421"/>
        <dbReference type="ChEBI" id="CHEBI:58453"/>
        <dbReference type="EC" id="1.1.1.193"/>
    </reaction>
</comment>
<keyword evidence="7 9" id="KW-0560">Oxidoreductase</keyword>
<dbReference type="PIRSF" id="PIRSF006769">
    <property type="entry name" value="RibD"/>
    <property type="match status" value="1"/>
</dbReference>